<protein>
    <recommendedName>
        <fullName evidence="4">Nascent polypeptide-associated complex subunit alpha-like UBA domain-containing protein</fullName>
    </recommendedName>
</protein>
<dbReference type="PANTHER" id="PTHR31184:SF2">
    <property type="entry name" value="HUNTINGTIN-INTERACTING PROTEIN K"/>
    <property type="match status" value="1"/>
</dbReference>
<accession>A0AAW0EXJ5</accession>
<feature type="region of interest" description="Disordered" evidence="1">
    <location>
        <begin position="1"/>
        <end position="27"/>
    </location>
</feature>
<evidence type="ECO:0000256" key="1">
    <source>
        <dbReference type="SAM" id="MobiDB-lite"/>
    </source>
</evidence>
<dbReference type="InterPro" id="IPR052617">
    <property type="entry name" value="Huntingtin-int_K"/>
</dbReference>
<feature type="compositionally biased region" description="Basic and acidic residues" evidence="1">
    <location>
        <begin position="1"/>
        <end position="10"/>
    </location>
</feature>
<evidence type="ECO:0000313" key="2">
    <source>
        <dbReference type="EMBL" id="KAK7197508.1"/>
    </source>
</evidence>
<reference evidence="2 3" key="1">
    <citation type="journal article" date="2021" name="MBio">
        <title>A New Model Trypanosomatid, Novymonas esmeraldas: Genomic Perception of Its 'Candidatus Pandoraea novymonadis' Endosymbiont.</title>
        <authorList>
            <person name="Zakharova A."/>
            <person name="Saura A."/>
            <person name="Butenko A."/>
            <person name="Podesvova L."/>
            <person name="Warmusova S."/>
            <person name="Kostygov A.Y."/>
            <person name="Nenarokova A."/>
            <person name="Lukes J."/>
            <person name="Opperdoes F.R."/>
            <person name="Yurchenko V."/>
        </authorList>
    </citation>
    <scope>NUCLEOTIDE SEQUENCE [LARGE SCALE GENOMIC DNA]</scope>
    <source>
        <strain evidence="2 3">E262AT.01</strain>
    </source>
</reference>
<evidence type="ECO:0000313" key="3">
    <source>
        <dbReference type="Proteomes" id="UP001430356"/>
    </source>
</evidence>
<dbReference type="AlphaFoldDB" id="A0AAW0EXJ5"/>
<dbReference type="EMBL" id="JAECZO010000108">
    <property type="protein sequence ID" value="KAK7197508.1"/>
    <property type="molecule type" value="Genomic_DNA"/>
</dbReference>
<keyword evidence="3" id="KW-1185">Reference proteome</keyword>
<name>A0AAW0EXJ5_9TRYP</name>
<evidence type="ECO:0008006" key="4">
    <source>
        <dbReference type="Google" id="ProtNLM"/>
    </source>
</evidence>
<sequence>MSRQADEQKSMRNVSGSGEAEKTSKLRTDDLAALQERMKKLHAEVTRQTEVKEQRAREVAAVPVADEDVQVVALALAVTPEYARRRLQEKNGDVTTVLREAVGLPKVSRVAA</sequence>
<dbReference type="Proteomes" id="UP001430356">
    <property type="component" value="Unassembled WGS sequence"/>
</dbReference>
<comment type="caution">
    <text evidence="2">The sequence shown here is derived from an EMBL/GenBank/DDBJ whole genome shotgun (WGS) entry which is preliminary data.</text>
</comment>
<organism evidence="2 3">
    <name type="scientific">Novymonas esmeraldas</name>
    <dbReference type="NCBI Taxonomy" id="1808958"/>
    <lineage>
        <taxon>Eukaryota</taxon>
        <taxon>Discoba</taxon>
        <taxon>Euglenozoa</taxon>
        <taxon>Kinetoplastea</taxon>
        <taxon>Metakinetoplastina</taxon>
        <taxon>Trypanosomatida</taxon>
        <taxon>Trypanosomatidae</taxon>
        <taxon>Novymonas</taxon>
    </lineage>
</organism>
<dbReference type="GO" id="GO:0050821">
    <property type="term" value="P:protein stabilization"/>
    <property type="evidence" value="ECO:0007669"/>
    <property type="project" value="TreeGrafter"/>
</dbReference>
<dbReference type="PANTHER" id="PTHR31184">
    <property type="entry name" value="HUNTINGTIN-INTERACTING PROTEIN K FAMILY MEMBER"/>
    <property type="match status" value="1"/>
</dbReference>
<proteinExistence type="predicted"/>
<gene>
    <name evidence="2" type="ORF">NESM_000700600</name>
</gene>